<protein>
    <submittedName>
        <fullName evidence="1">Uncharacterized protein</fullName>
    </submittedName>
</protein>
<dbReference type="EMBL" id="CAKLBY020000339">
    <property type="protein sequence ID" value="CAK7945903.1"/>
    <property type="molecule type" value="Genomic_DNA"/>
</dbReference>
<evidence type="ECO:0000313" key="2">
    <source>
        <dbReference type="Proteomes" id="UP001162060"/>
    </source>
</evidence>
<accession>A0AAV1VI39</accession>
<organism evidence="1 2">
    <name type="scientific">Peronospora matthiolae</name>
    <dbReference type="NCBI Taxonomy" id="2874970"/>
    <lineage>
        <taxon>Eukaryota</taxon>
        <taxon>Sar</taxon>
        <taxon>Stramenopiles</taxon>
        <taxon>Oomycota</taxon>
        <taxon>Peronosporomycetes</taxon>
        <taxon>Peronosporales</taxon>
        <taxon>Peronosporaceae</taxon>
        <taxon>Peronospora</taxon>
    </lineage>
</organism>
<gene>
    <name evidence="1" type="ORF">PM001_LOCUS31053</name>
</gene>
<sequence length="66" mass="7400">MEVEEEGRRSPNYRGEACVPESFFDRVTHGSATITNMSGTGVSNWRTLSRSIELSLPLLSLKTREL</sequence>
<evidence type="ECO:0000313" key="1">
    <source>
        <dbReference type="EMBL" id="CAK7945903.1"/>
    </source>
</evidence>
<dbReference type="Proteomes" id="UP001162060">
    <property type="component" value="Unassembled WGS sequence"/>
</dbReference>
<reference evidence="1" key="1">
    <citation type="submission" date="2024-01" db="EMBL/GenBank/DDBJ databases">
        <authorList>
            <person name="Webb A."/>
        </authorList>
    </citation>
    <scope>NUCLEOTIDE SEQUENCE</scope>
    <source>
        <strain evidence="1">Pm1</strain>
    </source>
</reference>
<dbReference type="AlphaFoldDB" id="A0AAV1VI39"/>
<comment type="caution">
    <text evidence="1">The sequence shown here is derived from an EMBL/GenBank/DDBJ whole genome shotgun (WGS) entry which is preliminary data.</text>
</comment>
<name>A0AAV1VI39_9STRA</name>
<proteinExistence type="predicted"/>